<dbReference type="InterPro" id="IPR005828">
    <property type="entry name" value="MFS_sugar_transport-like"/>
</dbReference>
<dbReference type="GO" id="GO:0015144">
    <property type="term" value="F:carbohydrate transmembrane transporter activity"/>
    <property type="evidence" value="ECO:0007669"/>
    <property type="project" value="InterPro"/>
</dbReference>
<keyword evidence="8 10" id="KW-0472">Membrane</keyword>
<dbReference type="InterPro" id="IPR003663">
    <property type="entry name" value="Sugar/inositol_transpt"/>
</dbReference>
<reference evidence="12" key="1">
    <citation type="journal article" date="2012" name="Nat. Biotechnol.">
        <title>Reference genome sequence of the model plant Setaria.</title>
        <authorList>
            <person name="Bennetzen J.L."/>
            <person name="Schmutz J."/>
            <person name="Wang H."/>
            <person name="Percifield R."/>
            <person name="Hawkins J."/>
            <person name="Pontaroli A.C."/>
            <person name="Estep M."/>
            <person name="Feng L."/>
            <person name="Vaughn J.N."/>
            <person name="Grimwood J."/>
            <person name="Jenkins J."/>
            <person name="Barry K."/>
            <person name="Lindquist E."/>
            <person name="Hellsten U."/>
            <person name="Deshpande S."/>
            <person name="Wang X."/>
            <person name="Wu X."/>
            <person name="Mitros T."/>
            <person name="Triplett J."/>
            <person name="Yang X."/>
            <person name="Ye C.Y."/>
            <person name="Mauro-Herrera M."/>
            <person name="Wang L."/>
            <person name="Li P."/>
            <person name="Sharma M."/>
            <person name="Sharma R."/>
            <person name="Ronald P.C."/>
            <person name="Panaud O."/>
            <person name="Kellogg E.A."/>
            <person name="Brutnell T.P."/>
            <person name="Doust A.N."/>
            <person name="Tuskan G.A."/>
            <person name="Rokhsar D."/>
            <person name="Devos K.M."/>
        </authorList>
    </citation>
    <scope>NUCLEOTIDE SEQUENCE [LARGE SCALE GENOMIC DNA]</scope>
    <source>
        <strain evidence="12">Yugu1</strain>
    </source>
</reference>
<dbReference type="AlphaFoldDB" id="A0A368SA12"/>
<dbReference type="GO" id="GO:0016020">
    <property type="term" value="C:membrane"/>
    <property type="evidence" value="ECO:0007669"/>
    <property type="project" value="UniProtKB-SubCell"/>
</dbReference>
<evidence type="ECO:0000256" key="8">
    <source>
        <dbReference type="ARBA" id="ARBA00023136"/>
    </source>
</evidence>
<evidence type="ECO:0000256" key="3">
    <source>
        <dbReference type="ARBA" id="ARBA00022448"/>
    </source>
</evidence>
<evidence type="ECO:0000256" key="9">
    <source>
        <dbReference type="RuleBase" id="RU003346"/>
    </source>
</evidence>
<dbReference type="Gene3D" id="1.20.1250.20">
    <property type="entry name" value="MFS general substrate transporter like domains"/>
    <property type="match status" value="1"/>
</dbReference>
<evidence type="ECO:0000256" key="7">
    <source>
        <dbReference type="ARBA" id="ARBA00022989"/>
    </source>
</evidence>
<feature type="transmembrane region" description="Helical" evidence="10">
    <location>
        <begin position="423"/>
        <end position="447"/>
    </location>
</feature>
<feature type="transmembrane region" description="Helical" evidence="10">
    <location>
        <begin position="104"/>
        <end position="124"/>
    </location>
</feature>
<dbReference type="InterPro" id="IPR020846">
    <property type="entry name" value="MFS_dom"/>
</dbReference>
<evidence type="ECO:0000256" key="10">
    <source>
        <dbReference type="SAM" id="Phobius"/>
    </source>
</evidence>
<keyword evidence="5 10" id="KW-0812">Transmembrane</keyword>
<accession>A0A368SA12</accession>
<keyword evidence="7 10" id="KW-1133">Transmembrane helix</keyword>
<feature type="transmembrane region" description="Helical" evidence="10">
    <location>
        <begin position="290"/>
        <end position="315"/>
    </location>
</feature>
<dbReference type="FunFam" id="1.20.1250.20:FF:000025">
    <property type="entry name" value="probable polyol transporter 4"/>
    <property type="match status" value="1"/>
</dbReference>
<dbReference type="GO" id="GO:0015293">
    <property type="term" value="F:symporter activity"/>
    <property type="evidence" value="ECO:0007669"/>
    <property type="project" value="UniProtKB-KW"/>
</dbReference>
<feature type="transmembrane region" description="Helical" evidence="10">
    <location>
        <begin position="358"/>
        <end position="380"/>
    </location>
</feature>
<sequence>MIESDPQPCHCDEASNTIQVLADEKPRASWRSRLPMARRCRSSPRRRRVAGTDLTLMSGAQLFIREDVGLTDAQIEVLAGSMNVFMLVSILGAGWVADRLGRRCVLVLANVFLMAGALAMSMGGSYAALMAARFVTGIGAGFGRVVAPVYNTEISPASTRGVLSSLQNIFINVGTLLSYVSNYAFSGLPVHIGWRLMYGIGVVPPVFVAAAVFFMPESPRWLAMRGRHADARAVLLRTSDTPADADLRLSEIKQDVAHQPEQQGGSHGGGGGGGVWKELVFRPSASVRRVLVCVIGLEFFVPASGVEAILLYSPLVFKAAGMASKGAALGATVAIGVVKMCFILVGVLLTDRVGRRPLLLVSTAGVAVTTASLALMLSVGTRAAPAAAPAMCLASVLAVVATFSVGYALVVNTYSAEILPTRLRAQGLSMGVAVNRLASGLVTMTFISLADAITMPGCFFLFAGLTVAAFVFVYTRLPETKGRSLEDMDELFDK</sequence>
<feature type="transmembrane region" description="Helical" evidence="10">
    <location>
        <begin position="453"/>
        <end position="474"/>
    </location>
</feature>
<evidence type="ECO:0000256" key="1">
    <source>
        <dbReference type="ARBA" id="ARBA00004141"/>
    </source>
</evidence>
<keyword evidence="3 9" id="KW-0813">Transport</keyword>
<feature type="transmembrane region" description="Helical" evidence="10">
    <location>
        <begin position="77"/>
        <end position="97"/>
    </location>
</feature>
<dbReference type="EMBL" id="CM003535">
    <property type="protein sequence ID" value="RCV39211.1"/>
    <property type="molecule type" value="Genomic_DNA"/>
</dbReference>
<evidence type="ECO:0000256" key="4">
    <source>
        <dbReference type="ARBA" id="ARBA00022597"/>
    </source>
</evidence>
<feature type="domain" description="Major facilitator superfamily (MFS) profile" evidence="11">
    <location>
        <begin position="39"/>
        <end position="481"/>
    </location>
</feature>
<keyword evidence="6" id="KW-0769">Symport</keyword>
<gene>
    <name evidence="12" type="ORF">SETIT_8G205100v2</name>
</gene>
<comment type="similarity">
    <text evidence="2 9">Belongs to the major facilitator superfamily. Sugar transporter (TC 2.A.1.1) family.</text>
</comment>
<dbReference type="InterPro" id="IPR045262">
    <property type="entry name" value="STP/PLT_plant"/>
</dbReference>
<feature type="transmembrane region" description="Helical" evidence="10">
    <location>
        <begin position="386"/>
        <end position="411"/>
    </location>
</feature>
<evidence type="ECO:0000256" key="2">
    <source>
        <dbReference type="ARBA" id="ARBA00010992"/>
    </source>
</evidence>
<dbReference type="PROSITE" id="PS00216">
    <property type="entry name" value="SUGAR_TRANSPORT_1"/>
    <property type="match status" value="1"/>
</dbReference>
<dbReference type="InterPro" id="IPR005829">
    <property type="entry name" value="Sugar_transporter_CS"/>
</dbReference>
<dbReference type="PROSITE" id="PS00217">
    <property type="entry name" value="SUGAR_TRANSPORT_2"/>
    <property type="match status" value="1"/>
</dbReference>
<feature type="transmembrane region" description="Helical" evidence="10">
    <location>
        <begin position="192"/>
        <end position="215"/>
    </location>
</feature>
<dbReference type="PROSITE" id="PS50850">
    <property type="entry name" value="MFS"/>
    <property type="match status" value="1"/>
</dbReference>
<name>A0A368SA12_SETIT</name>
<dbReference type="PANTHER" id="PTHR23500:SF450">
    <property type="entry name" value="MAJOR FACILITATOR SUPERFAMILY (MFS) PROFILE DOMAIN-CONTAINING PROTEIN"/>
    <property type="match status" value="1"/>
</dbReference>
<dbReference type="Pfam" id="PF00083">
    <property type="entry name" value="Sugar_tr"/>
    <property type="match status" value="1"/>
</dbReference>
<feature type="transmembrane region" description="Helical" evidence="10">
    <location>
        <begin position="327"/>
        <end position="349"/>
    </location>
</feature>
<dbReference type="STRING" id="4555.A0A368SA12"/>
<dbReference type="SUPFAM" id="SSF103473">
    <property type="entry name" value="MFS general substrate transporter"/>
    <property type="match status" value="1"/>
</dbReference>
<proteinExistence type="inferred from homology"/>
<evidence type="ECO:0000313" key="12">
    <source>
        <dbReference type="EMBL" id="RCV39211.1"/>
    </source>
</evidence>
<protein>
    <recommendedName>
        <fullName evidence="11">Major facilitator superfamily (MFS) profile domain-containing protein</fullName>
    </recommendedName>
</protein>
<comment type="subcellular location">
    <subcellularLocation>
        <location evidence="1">Membrane</location>
        <topology evidence="1">Multi-pass membrane protein</topology>
    </subcellularLocation>
</comment>
<evidence type="ECO:0000259" key="11">
    <source>
        <dbReference type="PROSITE" id="PS50850"/>
    </source>
</evidence>
<evidence type="ECO:0000256" key="6">
    <source>
        <dbReference type="ARBA" id="ARBA00022847"/>
    </source>
</evidence>
<reference evidence="12" key="2">
    <citation type="submission" date="2015-07" db="EMBL/GenBank/DDBJ databases">
        <authorList>
            <person name="Noorani M."/>
        </authorList>
    </citation>
    <scope>NUCLEOTIDE SEQUENCE</scope>
    <source>
        <strain evidence="12">Yugu1</strain>
    </source>
</reference>
<evidence type="ECO:0000256" key="5">
    <source>
        <dbReference type="ARBA" id="ARBA00022692"/>
    </source>
</evidence>
<keyword evidence="4" id="KW-0762">Sugar transport</keyword>
<dbReference type="OrthoDB" id="5290825at2759"/>
<organism evidence="12">
    <name type="scientific">Setaria italica</name>
    <name type="common">Foxtail millet</name>
    <name type="synonym">Panicum italicum</name>
    <dbReference type="NCBI Taxonomy" id="4555"/>
    <lineage>
        <taxon>Eukaryota</taxon>
        <taxon>Viridiplantae</taxon>
        <taxon>Streptophyta</taxon>
        <taxon>Embryophyta</taxon>
        <taxon>Tracheophyta</taxon>
        <taxon>Spermatophyta</taxon>
        <taxon>Magnoliopsida</taxon>
        <taxon>Liliopsida</taxon>
        <taxon>Poales</taxon>
        <taxon>Poaceae</taxon>
        <taxon>PACMAD clade</taxon>
        <taxon>Panicoideae</taxon>
        <taxon>Panicodae</taxon>
        <taxon>Paniceae</taxon>
        <taxon>Cenchrinae</taxon>
        <taxon>Setaria</taxon>
    </lineage>
</organism>
<dbReference type="InterPro" id="IPR036259">
    <property type="entry name" value="MFS_trans_sf"/>
</dbReference>
<dbReference type="NCBIfam" id="TIGR00879">
    <property type="entry name" value="SP"/>
    <property type="match status" value="1"/>
</dbReference>
<dbReference type="PANTHER" id="PTHR23500">
    <property type="entry name" value="SOLUTE CARRIER FAMILY 2, FACILITATED GLUCOSE TRANSPORTER"/>
    <property type="match status" value="1"/>
</dbReference>